<dbReference type="EMBL" id="JQ844189">
    <property type="protein sequence ID" value="AGS52326.1"/>
    <property type="molecule type" value="Genomic_DNA"/>
</dbReference>
<proteinExistence type="predicted"/>
<name>A0A806JYZ6_9BACT</name>
<evidence type="ECO:0000313" key="1">
    <source>
        <dbReference type="EMBL" id="AGS52326.1"/>
    </source>
</evidence>
<accession>A0A806JYZ6</accession>
<reference evidence="1" key="1">
    <citation type="submission" date="2012-03" db="EMBL/GenBank/DDBJ databases">
        <title>Functional metagenomics reveals considerable lignocellulase gene clusters in the gut microbiome of a wood-feeding higher termite.</title>
        <authorList>
            <person name="Liu N."/>
        </authorList>
    </citation>
    <scope>NUCLEOTIDE SEQUENCE</scope>
</reference>
<sequence>MADSHLKINKNTNEHNDFILWYKVPMRLKEVKGILNANGGMNISRGCTHGCIYCDSRSRCYHIEHDFEDVEIKSNAPELLEDALKRKRKKAWSRRDR</sequence>
<protein>
    <submittedName>
        <fullName evidence="1">Radical SAM domain protein</fullName>
    </submittedName>
</protein>
<organism evidence="1">
    <name type="scientific">uncultured bacterium contig00063</name>
    <dbReference type="NCBI Taxonomy" id="1181546"/>
    <lineage>
        <taxon>Bacteria</taxon>
        <taxon>environmental samples</taxon>
    </lineage>
</organism>
<dbReference type="AlphaFoldDB" id="A0A806JYZ6"/>